<evidence type="ECO:0000256" key="3">
    <source>
        <dbReference type="ARBA" id="ARBA00022679"/>
    </source>
</evidence>
<organism evidence="7 8">
    <name type="scientific">Kalanchoe fedtschenkoi</name>
    <name type="common">Lavender scallops</name>
    <name type="synonym">South American air plant</name>
    <dbReference type="NCBI Taxonomy" id="63787"/>
    <lineage>
        <taxon>Eukaryota</taxon>
        <taxon>Viridiplantae</taxon>
        <taxon>Streptophyta</taxon>
        <taxon>Embryophyta</taxon>
        <taxon>Tracheophyta</taxon>
        <taxon>Spermatophyta</taxon>
        <taxon>Magnoliopsida</taxon>
        <taxon>eudicotyledons</taxon>
        <taxon>Gunneridae</taxon>
        <taxon>Pentapetalae</taxon>
        <taxon>Saxifragales</taxon>
        <taxon>Crassulaceae</taxon>
        <taxon>Kalanchoe</taxon>
    </lineage>
</organism>
<dbReference type="Gene3D" id="3.30.40.10">
    <property type="entry name" value="Zinc/RING finger domain, C3HC4 (zinc finger)"/>
    <property type="match status" value="1"/>
</dbReference>
<dbReference type="Pfam" id="PF25598">
    <property type="entry name" value="ARM_PUB"/>
    <property type="match status" value="1"/>
</dbReference>
<dbReference type="PROSITE" id="PS51698">
    <property type="entry name" value="U_BOX"/>
    <property type="match status" value="1"/>
</dbReference>
<name>A0A7N0UY61_KALFE</name>
<reference evidence="7" key="1">
    <citation type="submission" date="2021-01" db="UniProtKB">
        <authorList>
            <consortium name="EnsemblPlants"/>
        </authorList>
    </citation>
    <scope>IDENTIFICATION</scope>
</reference>
<dbReference type="SMART" id="SM00504">
    <property type="entry name" value="Ubox"/>
    <property type="match status" value="1"/>
</dbReference>
<dbReference type="CDD" id="cd16664">
    <property type="entry name" value="RING-Ubox_PUB"/>
    <property type="match status" value="1"/>
</dbReference>
<dbReference type="Proteomes" id="UP000594263">
    <property type="component" value="Unplaced"/>
</dbReference>
<evidence type="ECO:0000313" key="8">
    <source>
        <dbReference type="Proteomes" id="UP000594263"/>
    </source>
</evidence>
<dbReference type="UniPathway" id="UPA00143"/>
<dbReference type="SUPFAM" id="SSF57850">
    <property type="entry name" value="RING/U-box"/>
    <property type="match status" value="1"/>
</dbReference>
<dbReference type="SUPFAM" id="SSF48371">
    <property type="entry name" value="ARM repeat"/>
    <property type="match status" value="1"/>
</dbReference>
<keyword evidence="3 5" id="KW-0808">Transferase</keyword>
<dbReference type="InterPro" id="IPR013083">
    <property type="entry name" value="Znf_RING/FYVE/PHD"/>
</dbReference>
<protein>
    <recommendedName>
        <fullName evidence="5 6">U-box domain-containing protein</fullName>
        <ecNumber evidence="5">2.3.2.27</ecNumber>
    </recommendedName>
    <alternativeName>
        <fullName evidence="5">RING-type E3 ubiquitin transferase PUB</fullName>
    </alternativeName>
</protein>
<comment type="catalytic activity">
    <reaction evidence="1 5">
        <text>S-ubiquitinyl-[E2 ubiquitin-conjugating enzyme]-L-cysteine + [acceptor protein]-L-lysine = [E2 ubiquitin-conjugating enzyme]-L-cysteine + N(6)-ubiquitinyl-[acceptor protein]-L-lysine.</text>
        <dbReference type="EC" id="2.3.2.27"/>
    </reaction>
</comment>
<dbReference type="InterPro" id="IPR045210">
    <property type="entry name" value="RING-Ubox_PUB"/>
</dbReference>
<comment type="function">
    <text evidence="5">Functions as an E3 ubiquitin ligase.</text>
</comment>
<evidence type="ECO:0000256" key="5">
    <source>
        <dbReference type="RuleBase" id="RU369093"/>
    </source>
</evidence>
<evidence type="ECO:0000313" key="7">
    <source>
        <dbReference type="EnsemblPlants" id="Kaladp0093s0150.1.v1.1.CDS.1"/>
    </source>
</evidence>
<sequence>MEGDDVQSVEIPPYFLCPISLQIMKDPVTAVTGITYDRESIQKWLLNSRDATCPVTNQPLSRYSDLIPNHTLRRLIQAWCTTSSVDRIPTPTPVLDKPQLLRLIRSLKNGDVEKAAFAAGLASLEVLGNGVEMNRVLMGKSDVPKLMLELLVKCSTKCLIQCVQKCLAVFNLVWSFYWPTQDFEMYIKENSVELVDHLSAAALSDGDLSGHALQALKRVLEATCLNKLQLLKVDFISKMVMLLNRNSSRTQQPTTSIISVLQILIYLSSVGRNRTKITEAGAVRALIELELSKPPTHKRTTDLIFGLLSLLCHYVEGREKFLSHPCALALLAERLLRVSPAVDDQILEIISLVSKLSGRKEVVAEMLSVGMVSKLCMAMQANCADYVKAKARRVLRRHWSVWDGSPCVPLYLNTIHHR</sequence>
<keyword evidence="8" id="KW-1185">Reference proteome</keyword>
<feature type="domain" description="U-box" evidence="6">
    <location>
        <begin position="10"/>
        <end position="86"/>
    </location>
</feature>
<dbReference type="EnsemblPlants" id="Kaladp0093s0150.1.v1.1">
    <property type="protein sequence ID" value="Kaladp0093s0150.1.v1.1.CDS.1"/>
    <property type="gene ID" value="Kaladp0093s0150.v1.1"/>
</dbReference>
<dbReference type="InterPro" id="IPR058678">
    <property type="entry name" value="ARM_PUB"/>
</dbReference>
<dbReference type="FunFam" id="3.30.40.10:FF:000442">
    <property type="entry name" value="RING-type E3 ubiquitin transferase"/>
    <property type="match status" value="1"/>
</dbReference>
<dbReference type="InterPro" id="IPR045185">
    <property type="entry name" value="PUB22/23/24-like"/>
</dbReference>
<dbReference type="InterPro" id="IPR016024">
    <property type="entry name" value="ARM-type_fold"/>
</dbReference>
<dbReference type="Pfam" id="PF04564">
    <property type="entry name" value="U-box"/>
    <property type="match status" value="1"/>
</dbReference>
<dbReference type="InterPro" id="IPR003613">
    <property type="entry name" value="Ubox_domain"/>
</dbReference>
<evidence type="ECO:0000256" key="1">
    <source>
        <dbReference type="ARBA" id="ARBA00000900"/>
    </source>
</evidence>
<dbReference type="PANTHER" id="PTHR22849:SF128">
    <property type="entry name" value="U-BOX DOMAIN-CONTAINING PROTEIN"/>
    <property type="match status" value="1"/>
</dbReference>
<keyword evidence="4 5" id="KW-0833">Ubl conjugation pathway</keyword>
<evidence type="ECO:0000256" key="2">
    <source>
        <dbReference type="ARBA" id="ARBA00004906"/>
    </source>
</evidence>
<accession>A0A7N0UY61</accession>
<proteinExistence type="predicted"/>
<dbReference type="EC" id="2.3.2.27" evidence="5"/>
<dbReference type="Gramene" id="Kaladp0093s0150.1.v1.1">
    <property type="protein sequence ID" value="Kaladp0093s0150.1.v1.1.CDS.1"/>
    <property type="gene ID" value="Kaladp0093s0150.v1.1"/>
</dbReference>
<dbReference type="PANTHER" id="PTHR22849">
    <property type="entry name" value="WDSAM1 PROTEIN"/>
    <property type="match status" value="1"/>
</dbReference>
<dbReference type="GO" id="GO:0016567">
    <property type="term" value="P:protein ubiquitination"/>
    <property type="evidence" value="ECO:0007669"/>
    <property type="project" value="UniProtKB-UniRule"/>
</dbReference>
<dbReference type="GO" id="GO:0061630">
    <property type="term" value="F:ubiquitin protein ligase activity"/>
    <property type="evidence" value="ECO:0007669"/>
    <property type="project" value="UniProtKB-UniRule"/>
</dbReference>
<dbReference type="OMA" id="VIQADCA"/>
<evidence type="ECO:0000259" key="6">
    <source>
        <dbReference type="PROSITE" id="PS51698"/>
    </source>
</evidence>
<dbReference type="AlphaFoldDB" id="A0A7N0UY61"/>
<dbReference type="InterPro" id="IPR011989">
    <property type="entry name" value="ARM-like"/>
</dbReference>
<comment type="pathway">
    <text evidence="2 5">Protein modification; protein ubiquitination.</text>
</comment>
<evidence type="ECO:0000256" key="4">
    <source>
        <dbReference type="ARBA" id="ARBA00022786"/>
    </source>
</evidence>
<dbReference type="Gene3D" id="1.25.10.10">
    <property type="entry name" value="Leucine-rich Repeat Variant"/>
    <property type="match status" value="1"/>
</dbReference>